<dbReference type="RefSeq" id="WP_068569365.1">
    <property type="nucleotide sequence ID" value="NZ_LSRF01000001.1"/>
</dbReference>
<keyword evidence="4" id="KW-0547">Nucleotide-binding</keyword>
<gene>
    <name evidence="10" type="ORF">AXK60_02415</name>
</gene>
<evidence type="ECO:0000256" key="6">
    <source>
        <dbReference type="ARBA" id="ARBA00022840"/>
    </source>
</evidence>
<proteinExistence type="predicted"/>
<dbReference type="GO" id="GO:0004674">
    <property type="term" value="F:protein serine/threonine kinase activity"/>
    <property type="evidence" value="ECO:0007669"/>
    <property type="project" value="UniProtKB-KW"/>
</dbReference>
<keyword evidence="8" id="KW-0812">Transmembrane</keyword>
<dbReference type="Pfam" id="PF00069">
    <property type="entry name" value="Pkinase"/>
    <property type="match status" value="1"/>
</dbReference>
<feature type="region of interest" description="Disordered" evidence="7">
    <location>
        <begin position="285"/>
        <end position="346"/>
    </location>
</feature>
<sequence length="511" mass="52754">MAEPGSRLQPGEVVAGYEVIRVLGAGGMGTVYLARHPRRPRNQALKVLAPGLVVDPAFRQRFGREADLAAQLDHPNIVAVQDAAADGDLMWIAMQYIEGTDAAALVRKRGPLPARQAVDIIGQVAAGLDFAHGKGMLHRDVKPANMLLTSGWADGAGDRRALIADFGIARSVAEATTLTSTGAMVGTLAYAAPELLAGVTPTASVDVYALGCSLYELLTGERVYPRPDNISMMHAHATATAPRVTDARPELPHALDAVLARALAKSPRDRFPTCGSLASAAASALAGDPTQARPAAHRPPEPAPEAARVPQPWGPTGPPGERTWVTPASPAVPPAQAAQAPSTPGKRRSAAVPAMLVLAVVLVAVLATVAVLYLRGSETSSTTTTGAGPTTTTGSIPSGASRTPVTRSLVGTWTGTVVGDQAGFTVSADILAVGPMSATVSYPQLGCSGRWSERSTSGAVTALVETIDVGTCVTSNIKLVANADDTIGFTSTYYSTSQGRTMTITATLRRD</sequence>
<dbReference type="InterPro" id="IPR000719">
    <property type="entry name" value="Prot_kinase_dom"/>
</dbReference>
<dbReference type="PANTHER" id="PTHR43289">
    <property type="entry name" value="MITOGEN-ACTIVATED PROTEIN KINASE KINASE KINASE 20-RELATED"/>
    <property type="match status" value="1"/>
</dbReference>
<evidence type="ECO:0000256" key="5">
    <source>
        <dbReference type="ARBA" id="ARBA00022777"/>
    </source>
</evidence>
<keyword evidence="8" id="KW-1133">Transmembrane helix</keyword>
<dbReference type="STRING" id="239498.AXK60_02415"/>
<keyword evidence="3" id="KW-0808">Transferase</keyword>
<evidence type="ECO:0000313" key="10">
    <source>
        <dbReference type="EMBL" id="KXP14754.1"/>
    </source>
</evidence>
<evidence type="ECO:0000256" key="3">
    <source>
        <dbReference type="ARBA" id="ARBA00022679"/>
    </source>
</evidence>
<keyword evidence="2" id="KW-0723">Serine/threonine-protein kinase</keyword>
<dbReference type="AlphaFoldDB" id="A0A138AWD9"/>
<dbReference type="SUPFAM" id="SSF56112">
    <property type="entry name" value="Protein kinase-like (PK-like)"/>
    <property type="match status" value="1"/>
</dbReference>
<dbReference type="Proteomes" id="UP000070258">
    <property type="component" value="Unassembled WGS sequence"/>
</dbReference>
<keyword evidence="6" id="KW-0067">ATP-binding</keyword>
<dbReference type="PROSITE" id="PS50011">
    <property type="entry name" value="PROTEIN_KINASE_DOM"/>
    <property type="match status" value="1"/>
</dbReference>
<reference evidence="11" key="1">
    <citation type="submission" date="2016-02" db="EMBL/GenBank/DDBJ databases">
        <authorList>
            <person name="Wen L."/>
            <person name="He K."/>
            <person name="Yang H."/>
        </authorList>
    </citation>
    <scope>NUCLEOTIDE SEQUENCE [LARGE SCALE GENOMIC DNA]</scope>
    <source>
        <strain evidence="11">JCM 15929</strain>
    </source>
</reference>
<evidence type="ECO:0000256" key="7">
    <source>
        <dbReference type="SAM" id="MobiDB-lite"/>
    </source>
</evidence>
<dbReference type="InterPro" id="IPR011009">
    <property type="entry name" value="Kinase-like_dom_sf"/>
</dbReference>
<evidence type="ECO:0000313" key="11">
    <source>
        <dbReference type="Proteomes" id="UP000070258"/>
    </source>
</evidence>
<protein>
    <recommendedName>
        <fullName evidence="1">non-specific serine/threonine protein kinase</fullName>
        <ecNumber evidence="1">2.7.11.1</ecNumber>
    </recommendedName>
</protein>
<keyword evidence="5" id="KW-0418">Kinase</keyword>
<name>A0A138AWD9_9ACTN</name>
<accession>A0A138AWD9</accession>
<dbReference type="SMART" id="SM00220">
    <property type="entry name" value="S_TKc"/>
    <property type="match status" value="1"/>
</dbReference>
<dbReference type="PROSITE" id="PS00108">
    <property type="entry name" value="PROTEIN_KINASE_ST"/>
    <property type="match status" value="1"/>
</dbReference>
<organism evidence="10 11">
    <name type="scientific">Tsukamurella pseudospumae</name>
    <dbReference type="NCBI Taxonomy" id="239498"/>
    <lineage>
        <taxon>Bacteria</taxon>
        <taxon>Bacillati</taxon>
        <taxon>Actinomycetota</taxon>
        <taxon>Actinomycetes</taxon>
        <taxon>Mycobacteriales</taxon>
        <taxon>Tsukamurellaceae</taxon>
        <taxon>Tsukamurella</taxon>
    </lineage>
</organism>
<evidence type="ECO:0000256" key="4">
    <source>
        <dbReference type="ARBA" id="ARBA00022741"/>
    </source>
</evidence>
<dbReference type="PANTHER" id="PTHR43289:SF6">
    <property type="entry name" value="SERINE_THREONINE-PROTEIN KINASE NEKL-3"/>
    <property type="match status" value="1"/>
</dbReference>
<evidence type="ECO:0000256" key="2">
    <source>
        <dbReference type="ARBA" id="ARBA00022527"/>
    </source>
</evidence>
<evidence type="ECO:0000259" key="9">
    <source>
        <dbReference type="PROSITE" id="PS50011"/>
    </source>
</evidence>
<dbReference type="CDD" id="cd14014">
    <property type="entry name" value="STKc_PknB_like"/>
    <property type="match status" value="1"/>
</dbReference>
<dbReference type="Gene3D" id="1.10.510.10">
    <property type="entry name" value="Transferase(Phosphotransferase) domain 1"/>
    <property type="match status" value="1"/>
</dbReference>
<dbReference type="OrthoDB" id="9762169at2"/>
<evidence type="ECO:0000256" key="1">
    <source>
        <dbReference type="ARBA" id="ARBA00012513"/>
    </source>
</evidence>
<feature type="compositionally biased region" description="Low complexity" evidence="7">
    <location>
        <begin position="378"/>
        <end position="401"/>
    </location>
</feature>
<dbReference type="GO" id="GO:0005524">
    <property type="term" value="F:ATP binding"/>
    <property type="evidence" value="ECO:0007669"/>
    <property type="project" value="UniProtKB-KW"/>
</dbReference>
<keyword evidence="8" id="KW-0472">Membrane</keyword>
<dbReference type="Gene3D" id="3.30.200.20">
    <property type="entry name" value="Phosphorylase Kinase, domain 1"/>
    <property type="match status" value="1"/>
</dbReference>
<feature type="domain" description="Protein kinase" evidence="9">
    <location>
        <begin position="17"/>
        <end position="285"/>
    </location>
</feature>
<feature type="transmembrane region" description="Helical" evidence="8">
    <location>
        <begin position="350"/>
        <end position="374"/>
    </location>
</feature>
<dbReference type="InterPro" id="IPR008271">
    <property type="entry name" value="Ser/Thr_kinase_AS"/>
</dbReference>
<feature type="region of interest" description="Disordered" evidence="7">
    <location>
        <begin position="378"/>
        <end position="404"/>
    </location>
</feature>
<dbReference type="EC" id="2.7.11.1" evidence="1"/>
<comment type="caution">
    <text evidence="10">The sequence shown here is derived from an EMBL/GenBank/DDBJ whole genome shotgun (WGS) entry which is preliminary data.</text>
</comment>
<evidence type="ECO:0000256" key="8">
    <source>
        <dbReference type="SAM" id="Phobius"/>
    </source>
</evidence>
<feature type="compositionally biased region" description="Low complexity" evidence="7">
    <location>
        <begin position="325"/>
        <end position="346"/>
    </location>
</feature>
<dbReference type="EMBL" id="LSRF01000001">
    <property type="protein sequence ID" value="KXP14754.1"/>
    <property type="molecule type" value="Genomic_DNA"/>
</dbReference>